<evidence type="ECO:0000256" key="12">
    <source>
        <dbReference type="PIRSR" id="PIRSR601233-1"/>
    </source>
</evidence>
<keyword evidence="7 14" id="KW-0464">Manganese</keyword>
<evidence type="ECO:0000256" key="1">
    <source>
        <dbReference type="ARBA" id="ARBA00008071"/>
    </source>
</evidence>
<dbReference type="PANTHER" id="PTHR11118:SF1">
    <property type="entry name" value="RNA-SPLICING LIGASE RTCB HOMOLOG"/>
    <property type="match status" value="1"/>
</dbReference>
<proteinExistence type="inferred from homology"/>
<evidence type="ECO:0000313" key="17">
    <source>
        <dbReference type="Proteomes" id="UP000067434"/>
    </source>
</evidence>
<feature type="binding site" evidence="13">
    <location>
        <begin position="203"/>
        <end position="207"/>
    </location>
    <ligand>
        <name>GMP</name>
        <dbReference type="ChEBI" id="CHEBI:58115"/>
    </ligand>
</feature>
<feature type="binding site" evidence="14">
    <location>
        <position position="330"/>
    </location>
    <ligand>
        <name>Mn(2+)</name>
        <dbReference type="ChEBI" id="CHEBI:29035"/>
        <label>2</label>
    </ligand>
</feature>
<accession>A0A0F7CKP5</accession>
<feature type="binding site" evidence="14">
    <location>
        <position position="236"/>
    </location>
    <ligand>
        <name>Mn(2+)</name>
        <dbReference type="ChEBI" id="CHEBI:29035"/>
        <label>2</label>
    </ligand>
</feature>
<comment type="similarity">
    <text evidence="1 15">Belongs to the RtcB family.</text>
</comment>
<evidence type="ECO:0000256" key="2">
    <source>
        <dbReference type="ARBA" id="ARBA00011245"/>
    </source>
</evidence>
<reference evidence="16 17" key="1">
    <citation type="journal article" date="2015" name="Stand. Genomic Sci.">
        <title>Complete genome sequence of and proposal of Thermofilum uzonense sp. nov. a novel hyperthermophilic crenarchaeon and emended description of the genus Thermofilum.</title>
        <authorList>
            <person name="Toshchakov S.V."/>
            <person name="Korzhenkov A.A."/>
            <person name="Samarov N.I."/>
            <person name="Mazunin I.O."/>
            <person name="Mozhey O.I."/>
            <person name="Shmyr I.S."/>
            <person name="Derbikova K.S."/>
            <person name="Taranov E.A."/>
            <person name="Dominova I.N."/>
            <person name="Bonch-Osmolovskaya E.A."/>
            <person name="Patrushev M.V."/>
            <person name="Podosokorskaya O.A."/>
            <person name="Kublanov I.V."/>
        </authorList>
    </citation>
    <scope>NUCLEOTIDE SEQUENCE [LARGE SCALE GENOMIC DNA]</scope>
    <source>
        <strain evidence="16 17">1807-2</strain>
    </source>
</reference>
<evidence type="ECO:0000256" key="9">
    <source>
        <dbReference type="ARBA" id="ARBA00045316"/>
    </source>
</evidence>
<keyword evidence="4 14" id="KW-0479">Metal-binding</keyword>
<evidence type="ECO:0000256" key="11">
    <source>
        <dbReference type="ARBA" id="ARBA00049514"/>
    </source>
</evidence>
<dbReference type="GO" id="GO:0006388">
    <property type="term" value="P:tRNA splicing, via endonucleolytic cleavage and ligation"/>
    <property type="evidence" value="ECO:0007669"/>
    <property type="project" value="UniProtKB-ARBA"/>
</dbReference>
<gene>
    <name evidence="15" type="primary">rtcB</name>
    <name evidence="16" type="ORF">MA03_00180</name>
</gene>
<dbReference type="EC" id="6.5.1.-" evidence="15"/>
<dbReference type="GO" id="GO:0170057">
    <property type="term" value="F:RNA ligase (GTP) activity"/>
    <property type="evidence" value="ECO:0007669"/>
    <property type="project" value="UniProtKB-EC"/>
</dbReference>
<dbReference type="InterPro" id="IPR001233">
    <property type="entry name" value="RtcB"/>
</dbReference>
<dbReference type="AlphaFoldDB" id="A0A0F7CKP5"/>
<dbReference type="EMBL" id="CP009961">
    <property type="protein sequence ID" value="AKG38021.1"/>
    <property type="molecule type" value="Genomic_DNA"/>
</dbReference>
<organism evidence="16 17">
    <name type="scientific">Infirmifilum uzonense</name>
    <dbReference type="NCBI Taxonomy" id="1550241"/>
    <lineage>
        <taxon>Archaea</taxon>
        <taxon>Thermoproteota</taxon>
        <taxon>Thermoprotei</taxon>
        <taxon>Thermofilales</taxon>
        <taxon>Thermofilaceae</taxon>
        <taxon>Infirmifilum</taxon>
    </lineage>
</organism>
<dbReference type="InterPro" id="IPR036025">
    <property type="entry name" value="RtcB-like_sf"/>
</dbReference>
<dbReference type="HOGENOM" id="CLU_022279_0_1_2"/>
<dbReference type="GeneID" id="25400601"/>
<evidence type="ECO:0000256" key="4">
    <source>
        <dbReference type="ARBA" id="ARBA00022723"/>
    </source>
</evidence>
<feature type="binding site" evidence="14">
    <location>
        <position position="204"/>
    </location>
    <ligand>
        <name>Mn(2+)</name>
        <dbReference type="ChEBI" id="CHEBI:29035"/>
        <label>1</label>
    </ligand>
</feature>
<dbReference type="KEGG" id="thf:MA03_00180"/>
<comment type="cofactor">
    <cofactor evidence="14 15">
        <name>Mn(2+)</name>
        <dbReference type="ChEBI" id="CHEBI:29035"/>
    </cofactor>
    <text evidence="14 15">Binds 2 manganese ions per subunit.</text>
</comment>
<evidence type="ECO:0000256" key="6">
    <source>
        <dbReference type="ARBA" id="ARBA00023134"/>
    </source>
</evidence>
<dbReference type="GO" id="GO:0046872">
    <property type="term" value="F:metal ion binding"/>
    <property type="evidence" value="ECO:0007669"/>
    <property type="project" value="UniProtKB-UniRule"/>
</dbReference>
<dbReference type="Pfam" id="PF01139">
    <property type="entry name" value="RtcB"/>
    <property type="match status" value="1"/>
</dbReference>
<keyword evidence="3 15" id="KW-0436">Ligase</keyword>
<evidence type="ECO:0000313" key="16">
    <source>
        <dbReference type="EMBL" id="AKG38021.1"/>
    </source>
</evidence>
<dbReference type="SUPFAM" id="SSF103365">
    <property type="entry name" value="Hypothetical protein PH1602"/>
    <property type="match status" value="1"/>
</dbReference>
<feature type="active site" description="GMP-histidine intermediate" evidence="12">
    <location>
        <position position="405"/>
    </location>
</feature>
<dbReference type="Gene3D" id="3.90.1860.10">
    <property type="entry name" value="tRNA-splicing ligase RtcB"/>
    <property type="match status" value="1"/>
</dbReference>
<evidence type="ECO:0000256" key="3">
    <source>
        <dbReference type="ARBA" id="ARBA00022598"/>
    </source>
</evidence>
<feature type="binding site" evidence="13">
    <location>
        <position position="481"/>
    </location>
    <ligand>
        <name>GMP</name>
        <dbReference type="ChEBI" id="CHEBI:58115"/>
    </ligand>
</feature>
<dbReference type="PANTHER" id="PTHR11118">
    <property type="entry name" value="RNA-SPLICING LIGASE RTCB HOMOLOG"/>
    <property type="match status" value="1"/>
</dbReference>
<keyword evidence="5 13" id="KW-0547">Nucleotide-binding</keyword>
<evidence type="ECO:0000256" key="13">
    <source>
        <dbReference type="PIRSR" id="PIRSR601233-2"/>
    </source>
</evidence>
<feature type="binding site" evidence="13">
    <location>
        <begin position="330"/>
        <end position="331"/>
    </location>
    <ligand>
        <name>GMP</name>
        <dbReference type="ChEBI" id="CHEBI:58115"/>
    </ligand>
</feature>
<evidence type="ECO:0000256" key="15">
    <source>
        <dbReference type="RuleBase" id="RU371113"/>
    </source>
</evidence>
<evidence type="ECO:0000256" key="7">
    <source>
        <dbReference type="ARBA" id="ARBA00023211"/>
    </source>
</evidence>
<feature type="binding site" evidence="13">
    <location>
        <begin position="379"/>
        <end position="382"/>
    </location>
    <ligand>
        <name>GMP</name>
        <dbReference type="ChEBI" id="CHEBI:58115"/>
    </ligand>
</feature>
<dbReference type="PATRIC" id="fig|1550241.5.peg.36"/>
<evidence type="ECO:0000256" key="14">
    <source>
        <dbReference type="PIRSR" id="PIRSR601233-3"/>
    </source>
</evidence>
<evidence type="ECO:0000256" key="5">
    <source>
        <dbReference type="ARBA" id="ARBA00022741"/>
    </source>
</evidence>
<evidence type="ECO:0000256" key="8">
    <source>
        <dbReference type="ARBA" id="ARBA00033766"/>
    </source>
</evidence>
<feature type="binding site" evidence="14">
    <location>
        <position position="96"/>
    </location>
    <ligand>
        <name>Mn(2+)</name>
        <dbReference type="ChEBI" id="CHEBI:29035"/>
        <label>1</label>
    </ligand>
</feature>
<comment type="catalytic activity">
    <reaction evidence="11">
        <text>a 3'-end 2',3'-cyclophospho-ribonucleotide-RNA + a 5'-end dephospho-ribonucleoside-RNA + GTP + H2O = a ribonucleotidyl-ribonucleotide-RNA + GMP + diphosphate + H(+)</text>
        <dbReference type="Rhea" id="RHEA:68080"/>
        <dbReference type="Rhea" id="RHEA-COMP:10464"/>
        <dbReference type="Rhea" id="RHEA-COMP:13936"/>
        <dbReference type="Rhea" id="RHEA-COMP:17355"/>
        <dbReference type="ChEBI" id="CHEBI:15377"/>
        <dbReference type="ChEBI" id="CHEBI:15378"/>
        <dbReference type="ChEBI" id="CHEBI:33019"/>
        <dbReference type="ChEBI" id="CHEBI:37565"/>
        <dbReference type="ChEBI" id="CHEBI:58115"/>
        <dbReference type="ChEBI" id="CHEBI:83064"/>
        <dbReference type="ChEBI" id="CHEBI:138284"/>
        <dbReference type="ChEBI" id="CHEBI:173118"/>
        <dbReference type="EC" id="6.5.1.8"/>
    </reaction>
</comment>
<feature type="binding site" evidence="13">
    <location>
        <begin position="405"/>
        <end position="408"/>
    </location>
    <ligand>
        <name>GMP</name>
        <dbReference type="ChEBI" id="CHEBI:58115"/>
    </ligand>
</feature>
<keyword evidence="17" id="KW-1185">Reference proteome</keyword>
<dbReference type="GO" id="GO:0005525">
    <property type="term" value="F:GTP binding"/>
    <property type="evidence" value="ECO:0007669"/>
    <property type="project" value="UniProtKB-KW"/>
</dbReference>
<comment type="function">
    <text evidence="9">Essential for tRNA splicing and maturation. Acts by directly joining spliced tRNA halves to mature-sized tRNAs. Joins RNA with 2',3'-cyclic-phosphate or 3'-phosphate ends to RNA with 5'-hydroxy ends.</text>
</comment>
<feature type="binding site" evidence="13">
    <location>
        <position position="386"/>
    </location>
    <ligand>
        <name>GMP</name>
        <dbReference type="ChEBI" id="CHEBI:58115"/>
    </ligand>
</feature>
<sequence>MVPPLRKITEYLWEIPPTYKHGMRVPGLVIADEVLIAKMKEDLTLEQVANVAFLPGIYKYSIVLPDGHQGYGFPIGGVAAFDSEEGVLSPGGVGYDINCGVRVLRTDLSEQEVRPRLRELAETLFRKVPSGLGSTSGLELSFSELDKVLEEGVSWAISHGYGWKDDPLHIEERGHMEGADANAVSREAKQRGRNQLGTLGSGNHFLEVQKVDKIYDPDIAKVLGIEREGQITVMIHTGSRGLGHQVASDYLKIMERLIPKYKLPLPDRELVSVPATSDEAQRYFSAMKAAANFAWTNRQIITHQVRESFRSVFKRDPDALGLRIIYDVAHNIAKLEEHVVDGKRVKVYVHRKGATRAFPPGHPEIPADYKSIGQPVLIPGSMGTASYILVGTTKAMEMTFGSSPHGAGRMQSRAEARRSVRGQEIKNELENRGIVVRAASLAVVAEEAPDAYKDVDRVVLVADAVGIAKKVVRMVPIAVVKG</sequence>
<comment type="subunit">
    <text evidence="2 15">Monomer.</text>
</comment>
<keyword evidence="6 13" id="KW-0342">GTP-binding</keyword>
<dbReference type="PROSITE" id="PS01288">
    <property type="entry name" value="UPF0027"/>
    <property type="match status" value="1"/>
</dbReference>
<dbReference type="STRING" id="1550241.MA03_00180"/>
<dbReference type="OrthoDB" id="9887at2157"/>
<comment type="catalytic activity">
    <reaction evidence="10">
        <text>a 3'-end 3'-phospho-ribonucleotide-RNA + a 5'-end dephospho-ribonucleoside-RNA + GTP = a ribonucleotidyl-ribonucleotide-RNA + GMP + diphosphate</text>
        <dbReference type="Rhea" id="RHEA:68076"/>
        <dbReference type="Rhea" id="RHEA-COMP:10463"/>
        <dbReference type="Rhea" id="RHEA-COMP:13936"/>
        <dbReference type="Rhea" id="RHEA-COMP:17355"/>
        <dbReference type="ChEBI" id="CHEBI:33019"/>
        <dbReference type="ChEBI" id="CHEBI:37565"/>
        <dbReference type="ChEBI" id="CHEBI:58115"/>
        <dbReference type="ChEBI" id="CHEBI:83062"/>
        <dbReference type="ChEBI" id="CHEBI:138284"/>
        <dbReference type="ChEBI" id="CHEBI:173118"/>
        <dbReference type="EC" id="6.5.1.8"/>
    </reaction>
</comment>
<evidence type="ECO:0000256" key="10">
    <source>
        <dbReference type="ARBA" id="ARBA00047746"/>
    </source>
</evidence>
<dbReference type="GO" id="GO:0003972">
    <property type="term" value="F:RNA ligase (ATP) activity"/>
    <property type="evidence" value="ECO:0007669"/>
    <property type="project" value="TreeGrafter"/>
</dbReference>
<name>A0A0F7CKP5_9CREN</name>
<dbReference type="RefSeq" id="WP_052883340.1">
    <property type="nucleotide sequence ID" value="NZ_CP009961.1"/>
</dbReference>
<dbReference type="FunFam" id="3.90.1860.10:FF:000001">
    <property type="entry name" value="tRNA-splicing ligase RtcB homolog"/>
    <property type="match status" value="1"/>
</dbReference>
<dbReference type="Proteomes" id="UP000067434">
    <property type="component" value="Chromosome"/>
</dbReference>
<protein>
    <recommendedName>
        <fullName evidence="8 15">tRNA-splicing ligase RtcB</fullName>
        <ecNumber evidence="15">6.5.1.-</ecNumber>
    </recommendedName>
</protein>